<dbReference type="RefSeq" id="WP_167078880.1">
    <property type="nucleotide sequence ID" value="NZ_VVIW01000015.1"/>
</dbReference>
<accession>A0ABX0M6N7</accession>
<organism evidence="2 3">
    <name type="scientific">Massilia aquatica</name>
    <dbReference type="NCBI Taxonomy" id="2609000"/>
    <lineage>
        <taxon>Bacteria</taxon>
        <taxon>Pseudomonadati</taxon>
        <taxon>Pseudomonadota</taxon>
        <taxon>Betaproteobacteria</taxon>
        <taxon>Burkholderiales</taxon>
        <taxon>Oxalobacteraceae</taxon>
        <taxon>Telluria group</taxon>
        <taxon>Massilia</taxon>
    </lineage>
</organism>
<feature type="chain" id="PRO_5046364103" evidence="1">
    <location>
        <begin position="23"/>
        <end position="395"/>
    </location>
</feature>
<gene>
    <name evidence="2" type="ORF">F1609_22335</name>
</gene>
<dbReference type="EMBL" id="VVIW01000015">
    <property type="protein sequence ID" value="NHZ42890.1"/>
    <property type="molecule type" value="Genomic_DNA"/>
</dbReference>
<keyword evidence="1" id="KW-0732">Signal</keyword>
<comment type="caution">
    <text evidence="2">The sequence shown here is derived from an EMBL/GenBank/DDBJ whole genome shotgun (WGS) entry which is preliminary data.</text>
</comment>
<sequence length="395" mass="41915">MKNRLSHGAACAFLLLANAVHGAPVKAPPRSNPIHAASEAAFEAASKAIDAQVAQQAAIDEHTRALWDLMAVLHYERRLHALIDSAAGANPGQRANAHYFIEHAGGGGVAQMVMILRSQIDAAQARALALAYATPVGQQALDGVRSAAVDAFNAGPQARLLAGAEQANRARMQEVLLGWADFALVQLAGTATARTAGYNAQLNDPARRGTVPPEPQPTGHAGIDRMMAASRSMVRDSALLAWRLDEELDRLGSADLLSPATMTSADAAARARRQVALMRAPSQAFIVSARAVVAASRAQLATNGVAAHDRLIAALHRAFDRRLAQLAKLEILQRRQYDIHDRMLAFASERPGQFIVTANGVEASDSAGRSRWLGMLGEMQDTLDQIVANSAPALP</sequence>
<keyword evidence="3" id="KW-1185">Reference proteome</keyword>
<feature type="signal peptide" evidence="1">
    <location>
        <begin position="1"/>
        <end position="22"/>
    </location>
</feature>
<protein>
    <submittedName>
        <fullName evidence="2">Uncharacterized protein</fullName>
    </submittedName>
</protein>
<proteinExistence type="predicted"/>
<dbReference type="Proteomes" id="UP000819052">
    <property type="component" value="Unassembled WGS sequence"/>
</dbReference>
<name>A0ABX0M6N7_9BURK</name>
<evidence type="ECO:0000256" key="1">
    <source>
        <dbReference type="SAM" id="SignalP"/>
    </source>
</evidence>
<evidence type="ECO:0000313" key="3">
    <source>
        <dbReference type="Proteomes" id="UP000819052"/>
    </source>
</evidence>
<reference evidence="2 3" key="1">
    <citation type="submission" date="2019-09" db="EMBL/GenBank/DDBJ databases">
        <title>Taxonomy of Antarctic Massilia spp.: description of Massilia rubra sp. nov., Massilia aquatica sp. nov., Massilia mucilaginosa sp. nov., Massilia frigida sp. nov. isolated from streams, lakes and regoliths.</title>
        <authorList>
            <person name="Holochova P."/>
            <person name="Sedlacek I."/>
            <person name="Kralova S."/>
            <person name="Maslanova I."/>
            <person name="Busse H.-J."/>
            <person name="Stankova E."/>
            <person name="Vrbovska V."/>
            <person name="Kovarovic V."/>
            <person name="Bartak M."/>
            <person name="Svec P."/>
            <person name="Pantucek R."/>
        </authorList>
    </citation>
    <scope>NUCLEOTIDE SEQUENCE [LARGE SCALE GENOMIC DNA]</scope>
    <source>
        <strain evidence="2 3">CCM 8693</strain>
    </source>
</reference>
<evidence type="ECO:0000313" key="2">
    <source>
        <dbReference type="EMBL" id="NHZ42890.1"/>
    </source>
</evidence>